<dbReference type="HAMAP" id="MF_01927">
    <property type="entry name" value="PurU"/>
    <property type="match status" value="1"/>
</dbReference>
<dbReference type="EMBL" id="CCXZ01000177">
    <property type="protein sequence ID" value="CEG18276.1"/>
    <property type="molecule type" value="Genomic_DNA"/>
</dbReference>
<dbReference type="InterPro" id="IPR044074">
    <property type="entry name" value="PurU_ACT"/>
</dbReference>
<dbReference type="InterPro" id="IPR041729">
    <property type="entry name" value="Formyl-FH4-Hydrolase_C"/>
</dbReference>
<dbReference type="InterPro" id="IPR004810">
    <property type="entry name" value="PurU"/>
</dbReference>
<keyword evidence="7" id="KW-1185">Reference proteome</keyword>
<dbReference type="Pfam" id="PF00551">
    <property type="entry name" value="Formyl_trans_N"/>
    <property type="match status" value="1"/>
</dbReference>
<dbReference type="InterPro" id="IPR036477">
    <property type="entry name" value="Formyl_transf_N_sf"/>
</dbReference>
<dbReference type="NCBIfam" id="TIGR00655">
    <property type="entry name" value="PurU"/>
    <property type="match status" value="1"/>
</dbReference>
<dbReference type="PROSITE" id="PS51671">
    <property type="entry name" value="ACT"/>
    <property type="match status" value="1"/>
</dbReference>
<proteinExistence type="inferred from homology"/>
<keyword evidence="3" id="KW-0658">Purine biosynthesis</keyword>
<keyword evidence="2 3" id="KW-0378">Hydrolase</keyword>
<feature type="domain" description="ACT" evidence="5">
    <location>
        <begin position="79"/>
        <end position="161"/>
    </location>
</feature>
<comment type="catalytic activity">
    <reaction evidence="3">
        <text>(6R)-10-formyltetrahydrofolate + H2O = (6S)-5,6,7,8-tetrahydrofolate + formate + H(+)</text>
        <dbReference type="Rhea" id="RHEA:19833"/>
        <dbReference type="ChEBI" id="CHEBI:15377"/>
        <dbReference type="ChEBI" id="CHEBI:15378"/>
        <dbReference type="ChEBI" id="CHEBI:15740"/>
        <dbReference type="ChEBI" id="CHEBI:57453"/>
        <dbReference type="ChEBI" id="CHEBI:195366"/>
        <dbReference type="EC" id="3.5.1.10"/>
    </reaction>
</comment>
<evidence type="ECO:0000313" key="7">
    <source>
        <dbReference type="Proteomes" id="UP000052230"/>
    </source>
</evidence>
<name>A0A0U5FKD2_XANCI</name>
<evidence type="ECO:0000256" key="2">
    <source>
        <dbReference type="ARBA" id="ARBA00022801"/>
    </source>
</evidence>
<dbReference type="NCBIfam" id="NF004684">
    <property type="entry name" value="PRK06027.1"/>
    <property type="match status" value="1"/>
</dbReference>
<dbReference type="PANTHER" id="PTHR42706:SF1">
    <property type="entry name" value="FORMYLTETRAHYDROFOLATE DEFORMYLASE 2, MITOCHONDRIAL"/>
    <property type="match status" value="1"/>
</dbReference>
<reference evidence="6 7" key="1">
    <citation type="submission" date="2014-09" db="EMBL/GenBank/DDBJ databases">
        <authorList>
            <person name="Regsiter A."/>
        </authorList>
    </citation>
    <scope>NUCLEOTIDE SEQUENCE [LARGE SCALE GENOMIC DNA]</scope>
</reference>
<dbReference type="SUPFAM" id="SSF55021">
    <property type="entry name" value="ACT-like"/>
    <property type="match status" value="1"/>
</dbReference>
<comment type="caution">
    <text evidence="6">The sequence shown here is derived from an EMBL/GenBank/DDBJ whole genome shotgun (WGS) entry which is preliminary data.</text>
</comment>
<comment type="pathway">
    <text evidence="3">Purine metabolism; IMP biosynthesis via de novo pathway; formate from 10-formyl-5,6,7,8-tetrahydrofolate: step 1/1.</text>
</comment>
<keyword evidence="1 3" id="KW-0554">One-carbon metabolism</keyword>
<dbReference type="CDD" id="cd04875">
    <property type="entry name" value="ACT_F4HF-DF"/>
    <property type="match status" value="1"/>
</dbReference>
<dbReference type="GO" id="GO:0006730">
    <property type="term" value="P:one-carbon metabolic process"/>
    <property type="evidence" value="ECO:0007669"/>
    <property type="project" value="UniProtKB-KW"/>
</dbReference>
<evidence type="ECO:0000256" key="1">
    <source>
        <dbReference type="ARBA" id="ARBA00022563"/>
    </source>
</evidence>
<feature type="active site" evidence="3">
    <location>
        <position position="300"/>
    </location>
</feature>
<evidence type="ECO:0000256" key="4">
    <source>
        <dbReference type="NCBIfam" id="TIGR00655"/>
    </source>
</evidence>
<dbReference type="EC" id="3.5.1.10" evidence="3 4"/>
<protein>
    <recommendedName>
        <fullName evidence="3 4">Formyltetrahydrofolate deformylase</fullName>
        <ecNumber evidence="3 4">3.5.1.10</ecNumber>
    </recommendedName>
    <alternativeName>
        <fullName evidence="3">Formyl-FH(4) hydrolase</fullName>
    </alternativeName>
</protein>
<evidence type="ECO:0000313" key="6">
    <source>
        <dbReference type="EMBL" id="CEG18276.1"/>
    </source>
</evidence>
<dbReference type="InterPro" id="IPR045865">
    <property type="entry name" value="ACT-like_dom_sf"/>
</dbReference>
<dbReference type="Gene3D" id="3.30.70.260">
    <property type="match status" value="1"/>
</dbReference>
<dbReference type="Gene3D" id="3.40.50.170">
    <property type="entry name" value="Formyl transferase, N-terminal domain"/>
    <property type="match status" value="1"/>
</dbReference>
<dbReference type="Pfam" id="PF01842">
    <property type="entry name" value="ACT"/>
    <property type="match status" value="1"/>
</dbReference>
<evidence type="ECO:0000259" key="5">
    <source>
        <dbReference type="PROSITE" id="PS51671"/>
    </source>
</evidence>
<dbReference type="SUPFAM" id="SSF53328">
    <property type="entry name" value="Formyltransferase"/>
    <property type="match status" value="1"/>
</dbReference>
<dbReference type="GO" id="GO:0008864">
    <property type="term" value="F:formyltetrahydrofolate deformylase activity"/>
    <property type="evidence" value="ECO:0007669"/>
    <property type="project" value="UniProtKB-UniRule"/>
</dbReference>
<dbReference type="PANTHER" id="PTHR42706">
    <property type="entry name" value="FORMYLTETRAHYDROFOLATE DEFORMYLASE"/>
    <property type="match status" value="1"/>
</dbReference>
<organism evidence="6 7">
    <name type="scientific">Xanthomonas citri pv. citri</name>
    <dbReference type="NCBI Taxonomy" id="611301"/>
    <lineage>
        <taxon>Bacteria</taxon>
        <taxon>Pseudomonadati</taxon>
        <taxon>Pseudomonadota</taxon>
        <taxon>Gammaproteobacteria</taxon>
        <taxon>Lysobacterales</taxon>
        <taxon>Lysobacteraceae</taxon>
        <taxon>Xanthomonas</taxon>
    </lineage>
</organism>
<dbReference type="InterPro" id="IPR002376">
    <property type="entry name" value="Formyl_transf_N"/>
</dbReference>
<accession>A0A0U5FKD2</accession>
<gene>
    <name evidence="3 6" type="primary">purU</name>
    <name evidence="6" type="ORF">XAC3562_80015</name>
</gene>
<dbReference type="AlphaFoldDB" id="A0A0U5FKD2"/>
<dbReference type="GO" id="GO:0006189">
    <property type="term" value="P:'de novo' IMP biosynthetic process"/>
    <property type="evidence" value="ECO:0007669"/>
    <property type="project" value="UniProtKB-UniRule"/>
</dbReference>
<comment type="function">
    <text evidence="3">Catalyzes the hydrolysis of 10-formyltetrahydrofolate (formyl-FH4) to formate and tetrahydrofolate (FH4).</text>
</comment>
<comment type="similarity">
    <text evidence="3">Belongs to the PurU family.</text>
</comment>
<dbReference type="PRINTS" id="PR01575">
    <property type="entry name" value="FFH4HYDRLASE"/>
</dbReference>
<dbReference type="CDD" id="cd08648">
    <property type="entry name" value="FMT_core_Formyl-FH4-Hydrolase_C"/>
    <property type="match status" value="1"/>
</dbReference>
<dbReference type="Proteomes" id="UP000052230">
    <property type="component" value="Unassembled WGS sequence"/>
</dbReference>
<sequence>MAVSRNRDRCTHCTAGLYVLLAARHLAARAQRNHGQSVKHRLDRTPVFAPVRTAKVTDASTASVMSRIGYHAPMRSDYILTLSCPDRTGIVYRVTGLLFDLACNILDAQQFGDDESGRFFLRVHFDKPAKTDIAALEQRFAVLADEFQMAWQLHDARRRARLLVLVSKQGHCLNDLLFRAHSRQLRVDIAAVASNHTDFAALAGSYGIAFHHLPVSADTRAEQEAQLLALVDALQIDLVVLARYMQILSPQLCRALAGRAINIHHSFLPSFKGAQPYHQAHARGVKIIGATAHYVTEDLDEGPIIEQDVARVDHAMTPRDLVRLGSDTESLVLARAVRRHVEHRIVLNGHRTVVFR</sequence>
<dbReference type="InterPro" id="IPR002912">
    <property type="entry name" value="ACT_dom"/>
</dbReference>
<dbReference type="UniPathway" id="UPA00074">
    <property type="reaction ID" value="UER00170"/>
</dbReference>
<evidence type="ECO:0000256" key="3">
    <source>
        <dbReference type="HAMAP-Rule" id="MF_01927"/>
    </source>
</evidence>